<sequence>MWVLVVWSLCWWTLESASLHLYDNLLTSFPLFVSTLLSMMGSSSLTSTGGYKQASLTLDNLDNFLEFCKPDDGPQVQLMIKTGSDGFASDWCTMQSTKSHLDDDLMTSTVPSSF</sequence>
<dbReference type="Proteomes" id="UP000275846">
    <property type="component" value="Unassembled WGS sequence"/>
</dbReference>
<keyword evidence="1" id="KW-0732">Signal</keyword>
<dbReference type="AlphaFoldDB" id="A0A183TT69"/>
<gene>
    <name evidence="2" type="ORF">SSLN_LOCUS19667</name>
</gene>
<accession>A0A183TT69</accession>
<evidence type="ECO:0000313" key="3">
    <source>
        <dbReference type="Proteomes" id="UP000275846"/>
    </source>
</evidence>
<reference evidence="4" key="1">
    <citation type="submission" date="2016-06" db="UniProtKB">
        <authorList>
            <consortium name="WormBaseParasite"/>
        </authorList>
    </citation>
    <scope>IDENTIFICATION</scope>
</reference>
<dbReference type="WBParaSite" id="SSLN_0002039901-mRNA-1">
    <property type="protein sequence ID" value="SSLN_0002039901-mRNA-1"/>
    <property type="gene ID" value="SSLN_0002039901"/>
</dbReference>
<dbReference type="EMBL" id="UYSU01048606">
    <property type="protein sequence ID" value="VDM06053.1"/>
    <property type="molecule type" value="Genomic_DNA"/>
</dbReference>
<keyword evidence="3" id="KW-1185">Reference proteome</keyword>
<evidence type="ECO:0000313" key="4">
    <source>
        <dbReference type="WBParaSite" id="SSLN_0002039901-mRNA-1"/>
    </source>
</evidence>
<protein>
    <submittedName>
        <fullName evidence="4">Secreted protein</fullName>
    </submittedName>
</protein>
<feature type="signal peptide" evidence="1">
    <location>
        <begin position="1"/>
        <end position="17"/>
    </location>
</feature>
<proteinExistence type="predicted"/>
<evidence type="ECO:0000313" key="2">
    <source>
        <dbReference type="EMBL" id="VDM06053.1"/>
    </source>
</evidence>
<reference evidence="2 3" key="2">
    <citation type="submission" date="2018-11" db="EMBL/GenBank/DDBJ databases">
        <authorList>
            <consortium name="Pathogen Informatics"/>
        </authorList>
    </citation>
    <scope>NUCLEOTIDE SEQUENCE [LARGE SCALE GENOMIC DNA]</scope>
    <source>
        <strain evidence="2 3">NST_G2</strain>
    </source>
</reference>
<feature type="chain" id="PRO_5043141666" evidence="1">
    <location>
        <begin position="18"/>
        <end position="114"/>
    </location>
</feature>
<name>A0A183TT69_SCHSO</name>
<organism evidence="4">
    <name type="scientific">Schistocephalus solidus</name>
    <name type="common">Tapeworm</name>
    <dbReference type="NCBI Taxonomy" id="70667"/>
    <lineage>
        <taxon>Eukaryota</taxon>
        <taxon>Metazoa</taxon>
        <taxon>Spiralia</taxon>
        <taxon>Lophotrochozoa</taxon>
        <taxon>Platyhelminthes</taxon>
        <taxon>Cestoda</taxon>
        <taxon>Eucestoda</taxon>
        <taxon>Diphyllobothriidea</taxon>
        <taxon>Diphyllobothriidae</taxon>
        <taxon>Schistocephalus</taxon>
    </lineage>
</organism>
<evidence type="ECO:0000256" key="1">
    <source>
        <dbReference type="SAM" id="SignalP"/>
    </source>
</evidence>